<feature type="transmembrane region" description="Helical" evidence="8">
    <location>
        <begin position="49"/>
        <end position="69"/>
    </location>
</feature>
<dbReference type="PANTHER" id="PTHR43065:SF46">
    <property type="entry name" value="C4-DICARBOXYLATE TRANSPORT SENSOR PROTEIN DCTB"/>
    <property type="match status" value="1"/>
</dbReference>
<keyword evidence="4" id="KW-0547">Nucleotide-binding</keyword>
<feature type="transmembrane region" description="Helical" evidence="8">
    <location>
        <begin position="21"/>
        <end position="43"/>
    </location>
</feature>
<feature type="domain" description="Histidine kinase" evidence="9">
    <location>
        <begin position="242"/>
        <end position="462"/>
    </location>
</feature>
<dbReference type="SMART" id="SM00387">
    <property type="entry name" value="HATPase_c"/>
    <property type="match status" value="1"/>
</dbReference>
<keyword evidence="3" id="KW-0808">Transferase</keyword>
<dbReference type="SUPFAM" id="SSF55874">
    <property type="entry name" value="ATPase domain of HSP90 chaperone/DNA topoisomerase II/histidine kinase"/>
    <property type="match status" value="1"/>
</dbReference>
<dbReference type="GO" id="GO:0004673">
    <property type="term" value="F:protein histidine kinase activity"/>
    <property type="evidence" value="ECO:0007669"/>
    <property type="project" value="UniProtKB-EC"/>
</dbReference>
<dbReference type="EMBL" id="FOBB01000001">
    <property type="protein sequence ID" value="SEK93317.1"/>
    <property type="molecule type" value="Genomic_DNA"/>
</dbReference>
<keyword evidence="11" id="KW-1185">Reference proteome</keyword>
<sequence>MHYAFGVKHSAFSVKHSMSHFSINIFLRILLLTVTIAAGVWLWRLAGVIPGIALVVLTIIQIYGLYYYLNRVNRKLTLFLESIRYEDFSIRFNADNKMGKSFRELNQQFNEVLDAFRQTRAEKEANLKYIDTIVQHISIGMLSFDAEGKIELINPSAFRLLNIYRLRNIAELKSTHPDLPELLLQLRSGNKILYRTRQEQQLSIHAATIRLQGRLVKLISLQNIHTELQEKELEAWQNLTKILRHEIMNSVTPIVSLIGTMQEIVEQDIAPYTQQPEAIADLQEALQTVESRSKGIMNFVNAYRDYTTLPKPQFTDVNLKALITSVSNLLLPELRQAGVHYQYTPEADDAYIHADIAQLQMVLINLIKNAMDALEHTTGADIHVKTYMSNPQQVCIAIIDNGPGIDADALNKIFIPFYTTKKKGSGIGLSLSQQIIQSHGGQLKVNSSNEEGTTFYIVLGVV</sequence>
<dbReference type="InterPro" id="IPR003594">
    <property type="entry name" value="HATPase_dom"/>
</dbReference>
<name>A0A1H7L4X6_9BACT</name>
<dbReference type="Gene3D" id="3.30.565.10">
    <property type="entry name" value="Histidine kinase-like ATPase, C-terminal domain"/>
    <property type="match status" value="1"/>
</dbReference>
<dbReference type="Gene3D" id="3.30.450.20">
    <property type="entry name" value="PAS domain"/>
    <property type="match status" value="1"/>
</dbReference>
<evidence type="ECO:0000256" key="7">
    <source>
        <dbReference type="ARBA" id="ARBA00023012"/>
    </source>
</evidence>
<dbReference type="PRINTS" id="PR00344">
    <property type="entry name" value="BCTRLSENSOR"/>
</dbReference>
<dbReference type="PROSITE" id="PS50109">
    <property type="entry name" value="HIS_KIN"/>
    <property type="match status" value="1"/>
</dbReference>
<dbReference type="InterPro" id="IPR036890">
    <property type="entry name" value="HATPase_C_sf"/>
</dbReference>
<evidence type="ECO:0000256" key="8">
    <source>
        <dbReference type="SAM" id="Phobius"/>
    </source>
</evidence>
<evidence type="ECO:0000256" key="6">
    <source>
        <dbReference type="ARBA" id="ARBA00022840"/>
    </source>
</evidence>
<evidence type="ECO:0000313" key="11">
    <source>
        <dbReference type="Proteomes" id="UP000198984"/>
    </source>
</evidence>
<proteinExistence type="predicted"/>
<evidence type="ECO:0000313" key="10">
    <source>
        <dbReference type="EMBL" id="SEK93317.1"/>
    </source>
</evidence>
<dbReference type="PANTHER" id="PTHR43065">
    <property type="entry name" value="SENSOR HISTIDINE KINASE"/>
    <property type="match status" value="1"/>
</dbReference>
<dbReference type="AlphaFoldDB" id="A0A1H7L4X6"/>
<reference evidence="10 11" key="1">
    <citation type="submission" date="2016-10" db="EMBL/GenBank/DDBJ databases">
        <authorList>
            <person name="de Groot N.N."/>
        </authorList>
    </citation>
    <scope>NUCLEOTIDE SEQUENCE [LARGE SCALE GENOMIC DNA]</scope>
    <source>
        <strain evidence="10 11">DSM 21039</strain>
    </source>
</reference>
<dbReference type="InterPro" id="IPR004358">
    <property type="entry name" value="Sig_transdc_His_kin-like_C"/>
</dbReference>
<keyword evidence="5 10" id="KW-0418">Kinase</keyword>
<dbReference type="InterPro" id="IPR005467">
    <property type="entry name" value="His_kinase_dom"/>
</dbReference>
<dbReference type="STRING" id="573321.SAMN04488505_1011163"/>
<keyword evidence="8" id="KW-0472">Membrane</keyword>
<gene>
    <name evidence="10" type="ORF">SAMN04488505_1011163</name>
</gene>
<evidence type="ECO:0000256" key="3">
    <source>
        <dbReference type="ARBA" id="ARBA00022679"/>
    </source>
</evidence>
<dbReference type="Proteomes" id="UP000198984">
    <property type="component" value="Unassembled WGS sequence"/>
</dbReference>
<dbReference type="Pfam" id="PF02518">
    <property type="entry name" value="HATPase_c"/>
    <property type="match status" value="1"/>
</dbReference>
<dbReference type="GO" id="GO:0005524">
    <property type="term" value="F:ATP binding"/>
    <property type="evidence" value="ECO:0007669"/>
    <property type="project" value="UniProtKB-KW"/>
</dbReference>
<keyword evidence="8" id="KW-1133">Transmembrane helix</keyword>
<dbReference type="GO" id="GO:0000160">
    <property type="term" value="P:phosphorelay signal transduction system"/>
    <property type="evidence" value="ECO:0007669"/>
    <property type="project" value="UniProtKB-KW"/>
</dbReference>
<evidence type="ECO:0000256" key="1">
    <source>
        <dbReference type="ARBA" id="ARBA00000085"/>
    </source>
</evidence>
<evidence type="ECO:0000259" key="9">
    <source>
        <dbReference type="PROSITE" id="PS50109"/>
    </source>
</evidence>
<dbReference type="EC" id="2.7.13.3" evidence="2"/>
<accession>A0A1H7L4X6</accession>
<keyword evidence="8" id="KW-0812">Transmembrane</keyword>
<keyword evidence="6" id="KW-0067">ATP-binding</keyword>
<evidence type="ECO:0000256" key="4">
    <source>
        <dbReference type="ARBA" id="ARBA00022741"/>
    </source>
</evidence>
<comment type="catalytic activity">
    <reaction evidence="1">
        <text>ATP + protein L-histidine = ADP + protein N-phospho-L-histidine.</text>
        <dbReference type="EC" id="2.7.13.3"/>
    </reaction>
</comment>
<evidence type="ECO:0000256" key="5">
    <source>
        <dbReference type="ARBA" id="ARBA00022777"/>
    </source>
</evidence>
<evidence type="ECO:0000256" key="2">
    <source>
        <dbReference type="ARBA" id="ARBA00012438"/>
    </source>
</evidence>
<keyword evidence="7" id="KW-0902">Two-component regulatory system</keyword>
<organism evidence="10 11">
    <name type="scientific">Chitinophaga rupis</name>
    <dbReference type="NCBI Taxonomy" id="573321"/>
    <lineage>
        <taxon>Bacteria</taxon>
        <taxon>Pseudomonadati</taxon>
        <taxon>Bacteroidota</taxon>
        <taxon>Chitinophagia</taxon>
        <taxon>Chitinophagales</taxon>
        <taxon>Chitinophagaceae</taxon>
        <taxon>Chitinophaga</taxon>
    </lineage>
</organism>
<protein>
    <recommendedName>
        <fullName evidence="2">histidine kinase</fullName>
        <ecNumber evidence="2">2.7.13.3</ecNumber>
    </recommendedName>
</protein>